<evidence type="ECO:0000259" key="1">
    <source>
        <dbReference type="Pfam" id="PF08450"/>
    </source>
</evidence>
<geneLocation type="plasmid" evidence="2">
    <name>unnamed1</name>
</geneLocation>
<gene>
    <name evidence="2" type="ORF">D3Y57_04595</name>
</gene>
<dbReference type="Gene3D" id="2.120.10.30">
    <property type="entry name" value="TolB, C-terminal domain"/>
    <property type="match status" value="1"/>
</dbReference>
<protein>
    <submittedName>
        <fullName evidence="2">SMP-30/gluconolactonase/LRE family protein</fullName>
    </submittedName>
</protein>
<dbReference type="RefSeq" id="WP_121151764.1">
    <property type="nucleotide sequence ID" value="NZ_CP032828.1"/>
</dbReference>
<dbReference type="InterPro" id="IPR051262">
    <property type="entry name" value="SMP-30/CGR1_Lactonase"/>
</dbReference>
<reference evidence="2 3" key="1">
    <citation type="submission" date="2018-09" db="EMBL/GenBank/DDBJ databases">
        <title>Sphingomonas peninsula sp. nov., isolated from fildes peninsula, Antarctic soil.</title>
        <authorList>
            <person name="Yingchao G."/>
        </authorList>
    </citation>
    <scope>NUCLEOTIDE SEQUENCE [LARGE SCALE GENOMIC DNA]</scope>
    <source>
        <strain evidence="2 3">YZ-8</strain>
        <plasmid evidence="2 3">unnamed1</plasmid>
    </source>
</reference>
<dbReference type="EMBL" id="CP032828">
    <property type="protein sequence ID" value="AYJ85302.1"/>
    <property type="molecule type" value="Genomic_DNA"/>
</dbReference>
<name>A0A494TDD5_SPHPE</name>
<sequence>MQFRTFAEGLSFAEGPIALSDGSLMCVEVLAGRLTAITRSGNLHLVAQLGRGPNGAAIGPDGQCYVANNGGLTREDLVCLAAHKDSDLNVPPSGCIQVVDLQTGSFAILYDHCDGVALIAPNDIVFDQNGGFYFTDYGSLRRAGPEPGRVYYATTDGRSIQDMGRDLQRPNGIGLSPRGDRLYVSETSRGRLWSFAIAEPGALCTSPDGASEIVFEDATLAMDSLAIQENGYICIACPHNDLVVRISPDGLLERFPTPAAGPSNICFGGDEMRTAYVTCLQSGVVLTADWDTPGLRLSHQRELGE</sequence>
<dbReference type="Proteomes" id="UP000276254">
    <property type="component" value="Plasmid unnamed1"/>
</dbReference>
<keyword evidence="3" id="KW-1185">Reference proteome</keyword>
<dbReference type="PANTHER" id="PTHR47572:SF5">
    <property type="entry name" value="BLR2277 PROTEIN"/>
    <property type="match status" value="1"/>
</dbReference>
<dbReference type="OrthoDB" id="30052at2"/>
<dbReference type="InterPro" id="IPR011042">
    <property type="entry name" value="6-blade_b-propeller_TolB-like"/>
</dbReference>
<organism evidence="2 3">
    <name type="scientific">Sphingomonas paeninsulae</name>
    <dbReference type="NCBI Taxonomy" id="2319844"/>
    <lineage>
        <taxon>Bacteria</taxon>
        <taxon>Pseudomonadati</taxon>
        <taxon>Pseudomonadota</taxon>
        <taxon>Alphaproteobacteria</taxon>
        <taxon>Sphingomonadales</taxon>
        <taxon>Sphingomonadaceae</taxon>
        <taxon>Sphingomonas</taxon>
    </lineage>
</organism>
<dbReference type="SUPFAM" id="SSF63829">
    <property type="entry name" value="Calcium-dependent phosphotriesterase"/>
    <property type="match status" value="1"/>
</dbReference>
<keyword evidence="2" id="KW-0614">Plasmid</keyword>
<dbReference type="Pfam" id="PF08450">
    <property type="entry name" value="SGL"/>
    <property type="match status" value="1"/>
</dbReference>
<evidence type="ECO:0000313" key="2">
    <source>
        <dbReference type="EMBL" id="AYJ85302.1"/>
    </source>
</evidence>
<proteinExistence type="predicted"/>
<dbReference type="AlphaFoldDB" id="A0A494TDD5"/>
<dbReference type="KEGG" id="spha:D3Y57_04595"/>
<dbReference type="InterPro" id="IPR013658">
    <property type="entry name" value="SGL"/>
</dbReference>
<dbReference type="PANTHER" id="PTHR47572">
    <property type="entry name" value="LIPOPROTEIN-RELATED"/>
    <property type="match status" value="1"/>
</dbReference>
<evidence type="ECO:0000313" key="3">
    <source>
        <dbReference type="Proteomes" id="UP000276254"/>
    </source>
</evidence>
<accession>A0A494TDD5</accession>
<feature type="domain" description="SMP-30/Gluconolactonase/LRE-like region" evidence="1">
    <location>
        <begin position="12"/>
        <end position="279"/>
    </location>
</feature>